<gene>
    <name evidence="10" type="ORF">A2493_00020</name>
</gene>
<comment type="caution">
    <text evidence="10">The sequence shown here is derived from an EMBL/GenBank/DDBJ whole genome shotgun (WGS) entry which is preliminary data.</text>
</comment>
<feature type="domain" description="ABC3 transporter permease C-terminal" evidence="8">
    <location>
        <begin position="288"/>
        <end position="406"/>
    </location>
</feature>
<dbReference type="PANTHER" id="PTHR30572:SF4">
    <property type="entry name" value="ABC TRANSPORTER PERMEASE YTRF"/>
    <property type="match status" value="1"/>
</dbReference>
<feature type="transmembrane region" description="Helical" evidence="7">
    <location>
        <begin position="329"/>
        <end position="362"/>
    </location>
</feature>
<dbReference type="Pfam" id="PF12704">
    <property type="entry name" value="MacB_PCD"/>
    <property type="match status" value="1"/>
</dbReference>
<feature type="transmembrane region" description="Helical" evidence="7">
    <location>
        <begin position="21"/>
        <end position="42"/>
    </location>
</feature>
<keyword evidence="4 7" id="KW-1133">Transmembrane helix</keyword>
<keyword evidence="5 7" id="KW-0472">Membrane</keyword>
<evidence type="ECO:0000259" key="9">
    <source>
        <dbReference type="Pfam" id="PF12704"/>
    </source>
</evidence>
<sequence>MFIKDLFEISATALIRQKMRTILTTIALSIGIASVVIIISAGKGLESMVLGELDVFSPNTLNIEVRVPGKGNTGSATSMATGVSITSLKNTDIDAIVKHSNISMAYGYMISQQMVKYREQSKTVTVFAYGADYAKFNSVKIAQGRFYDSDEENALAQVIFLGSKIAEDLFGSDTAVGKNVFVKGKSFRVVGVQEKVGASFGMDMDSIVYIPTKTMQKRFLGTDYVMGIGAYVEDMSKLESTKEDIEMLLRERHDITDPEKDDFQVTSMEEARETLETVLGGITLLLIALVCISLLVGGVGITNIMYVTVTERTFEIGLRKSLGAKSKDILWQFLVEAMMLTSAGGVVGVIFGVLISYGIYLGANSFGIKWMFSVPLYSIILAIGFSTAVGLFFGIYPAKKAASLNPIVAIRKD</sequence>
<evidence type="ECO:0008006" key="12">
    <source>
        <dbReference type="Google" id="ProtNLM"/>
    </source>
</evidence>
<dbReference type="PANTHER" id="PTHR30572">
    <property type="entry name" value="MEMBRANE COMPONENT OF TRANSPORTER-RELATED"/>
    <property type="match status" value="1"/>
</dbReference>
<evidence type="ECO:0000259" key="8">
    <source>
        <dbReference type="Pfam" id="PF02687"/>
    </source>
</evidence>
<dbReference type="InterPro" id="IPR003838">
    <property type="entry name" value="ABC3_permease_C"/>
</dbReference>
<feature type="transmembrane region" description="Helical" evidence="7">
    <location>
        <begin position="278"/>
        <end position="308"/>
    </location>
</feature>
<evidence type="ECO:0000256" key="5">
    <source>
        <dbReference type="ARBA" id="ARBA00023136"/>
    </source>
</evidence>
<keyword evidence="3 7" id="KW-0812">Transmembrane</keyword>
<feature type="domain" description="MacB-like periplasmic core" evidence="9">
    <location>
        <begin position="21"/>
        <end position="246"/>
    </location>
</feature>
<evidence type="ECO:0000256" key="4">
    <source>
        <dbReference type="ARBA" id="ARBA00022989"/>
    </source>
</evidence>
<dbReference type="InterPro" id="IPR025857">
    <property type="entry name" value="MacB_PCD"/>
</dbReference>
<evidence type="ECO:0000256" key="1">
    <source>
        <dbReference type="ARBA" id="ARBA00004651"/>
    </source>
</evidence>
<comment type="similarity">
    <text evidence="6">Belongs to the ABC-4 integral membrane protein family.</text>
</comment>
<name>A0A1F6NR59_9BACT</name>
<dbReference type="Proteomes" id="UP000178349">
    <property type="component" value="Unassembled WGS sequence"/>
</dbReference>
<dbReference type="GO" id="GO:0022857">
    <property type="term" value="F:transmembrane transporter activity"/>
    <property type="evidence" value="ECO:0007669"/>
    <property type="project" value="TreeGrafter"/>
</dbReference>
<evidence type="ECO:0000313" key="11">
    <source>
        <dbReference type="Proteomes" id="UP000178349"/>
    </source>
</evidence>
<keyword evidence="2" id="KW-1003">Cell membrane</keyword>
<evidence type="ECO:0000256" key="3">
    <source>
        <dbReference type="ARBA" id="ARBA00022692"/>
    </source>
</evidence>
<accession>A0A1F6NR59</accession>
<evidence type="ECO:0000256" key="7">
    <source>
        <dbReference type="SAM" id="Phobius"/>
    </source>
</evidence>
<comment type="subcellular location">
    <subcellularLocation>
        <location evidence="1">Cell membrane</location>
        <topology evidence="1">Multi-pass membrane protein</topology>
    </subcellularLocation>
</comment>
<dbReference type="Pfam" id="PF02687">
    <property type="entry name" value="FtsX"/>
    <property type="match status" value="1"/>
</dbReference>
<evidence type="ECO:0000256" key="6">
    <source>
        <dbReference type="ARBA" id="ARBA00038076"/>
    </source>
</evidence>
<reference evidence="10 11" key="1">
    <citation type="journal article" date="2016" name="Nat. Commun.">
        <title>Thousands of microbial genomes shed light on interconnected biogeochemical processes in an aquifer system.</title>
        <authorList>
            <person name="Anantharaman K."/>
            <person name="Brown C.T."/>
            <person name="Hug L.A."/>
            <person name="Sharon I."/>
            <person name="Castelle C.J."/>
            <person name="Probst A.J."/>
            <person name="Thomas B.C."/>
            <person name="Singh A."/>
            <person name="Wilkins M.J."/>
            <person name="Karaoz U."/>
            <person name="Brodie E.L."/>
            <person name="Williams K.H."/>
            <person name="Hubbard S.S."/>
            <person name="Banfield J.F."/>
        </authorList>
    </citation>
    <scope>NUCLEOTIDE SEQUENCE [LARGE SCALE GENOMIC DNA]</scope>
</reference>
<dbReference type="InterPro" id="IPR050250">
    <property type="entry name" value="Macrolide_Exporter_MacB"/>
</dbReference>
<dbReference type="EMBL" id="MFQW01000018">
    <property type="protein sequence ID" value="OGH86442.1"/>
    <property type="molecule type" value="Genomic_DNA"/>
</dbReference>
<dbReference type="AlphaFoldDB" id="A0A1F6NR59"/>
<evidence type="ECO:0000256" key="2">
    <source>
        <dbReference type="ARBA" id="ARBA00022475"/>
    </source>
</evidence>
<evidence type="ECO:0000313" key="10">
    <source>
        <dbReference type="EMBL" id="OGH86442.1"/>
    </source>
</evidence>
<dbReference type="GO" id="GO:0005886">
    <property type="term" value="C:plasma membrane"/>
    <property type="evidence" value="ECO:0007669"/>
    <property type="project" value="UniProtKB-SubCell"/>
</dbReference>
<proteinExistence type="inferred from homology"/>
<organism evidence="10 11">
    <name type="scientific">Candidatus Magasanikbacteria bacterium RIFOXYC12_FULL_33_11</name>
    <dbReference type="NCBI Taxonomy" id="1798701"/>
    <lineage>
        <taxon>Bacteria</taxon>
        <taxon>Candidatus Magasanikiibacteriota</taxon>
    </lineage>
</organism>
<feature type="transmembrane region" description="Helical" evidence="7">
    <location>
        <begin position="374"/>
        <end position="396"/>
    </location>
</feature>
<protein>
    <recommendedName>
        <fullName evidence="12">Multidrug ABC transporter substrate-binding protein</fullName>
    </recommendedName>
</protein>